<comment type="subcellular location">
    <subcellularLocation>
        <location evidence="1 9">Membrane</location>
        <topology evidence="1 9">Multi-pass membrane protein</topology>
    </subcellularLocation>
</comment>
<feature type="transmembrane region" description="Helical" evidence="9">
    <location>
        <begin position="173"/>
        <end position="192"/>
    </location>
</feature>
<accession>A0A1X6NML6</accession>
<feature type="transmembrane region" description="Helical" evidence="9">
    <location>
        <begin position="505"/>
        <end position="523"/>
    </location>
</feature>
<feature type="region of interest" description="Disordered" evidence="10">
    <location>
        <begin position="723"/>
        <end position="745"/>
    </location>
</feature>
<evidence type="ECO:0000256" key="10">
    <source>
        <dbReference type="SAM" id="MobiDB-lite"/>
    </source>
</evidence>
<feature type="transmembrane region" description="Helical" evidence="9">
    <location>
        <begin position="370"/>
        <end position="391"/>
    </location>
</feature>
<feature type="transmembrane region" description="Helical" evidence="9">
    <location>
        <begin position="313"/>
        <end position="332"/>
    </location>
</feature>
<dbReference type="Pfam" id="PF03219">
    <property type="entry name" value="TLC"/>
    <property type="match status" value="1"/>
</dbReference>
<keyword evidence="5 9" id="KW-0547">Nucleotide-binding</keyword>
<keyword evidence="8 9" id="KW-0472">Membrane</keyword>
<dbReference type="GO" id="GO:0005524">
    <property type="term" value="F:ATP binding"/>
    <property type="evidence" value="ECO:0007669"/>
    <property type="project" value="UniProtKB-KW"/>
</dbReference>
<evidence type="ECO:0000256" key="4">
    <source>
        <dbReference type="ARBA" id="ARBA00022692"/>
    </source>
</evidence>
<feature type="transmembrane region" description="Helical" evidence="9">
    <location>
        <begin position="689"/>
        <end position="708"/>
    </location>
</feature>
<dbReference type="NCBIfam" id="TIGR00769">
    <property type="entry name" value="AAA"/>
    <property type="match status" value="1"/>
</dbReference>
<dbReference type="PANTHER" id="PTHR31187:SF1">
    <property type="entry name" value="ADP,ATP CARRIER PROTEIN 1"/>
    <property type="match status" value="1"/>
</dbReference>
<protein>
    <recommendedName>
        <fullName evidence="9">ADP,ATP carrier protein</fullName>
    </recommendedName>
</protein>
<dbReference type="GO" id="GO:0005471">
    <property type="term" value="F:ATP:ADP antiporter activity"/>
    <property type="evidence" value="ECO:0007669"/>
    <property type="project" value="InterPro"/>
</dbReference>
<evidence type="ECO:0000313" key="12">
    <source>
        <dbReference type="Proteomes" id="UP000218209"/>
    </source>
</evidence>
<dbReference type="AlphaFoldDB" id="A0A1X6NML6"/>
<dbReference type="EMBL" id="KV919376">
    <property type="protein sequence ID" value="OSX69864.1"/>
    <property type="molecule type" value="Genomic_DNA"/>
</dbReference>
<keyword evidence="4 9" id="KW-0812">Transmembrane</keyword>
<dbReference type="PANTHER" id="PTHR31187">
    <property type="match status" value="1"/>
</dbReference>
<dbReference type="Proteomes" id="UP000218209">
    <property type="component" value="Unassembled WGS sequence"/>
</dbReference>
<feature type="compositionally biased region" description="Basic and acidic residues" evidence="10">
    <location>
        <begin position="723"/>
        <end position="734"/>
    </location>
</feature>
<proteinExistence type="inferred from homology"/>
<keyword evidence="3 9" id="KW-0813">Transport</keyword>
<evidence type="ECO:0000256" key="6">
    <source>
        <dbReference type="ARBA" id="ARBA00022840"/>
    </source>
</evidence>
<dbReference type="SUPFAM" id="SSF103473">
    <property type="entry name" value="MFS general substrate transporter"/>
    <property type="match status" value="1"/>
</dbReference>
<feature type="compositionally biased region" description="Low complexity" evidence="10">
    <location>
        <begin position="735"/>
        <end position="745"/>
    </location>
</feature>
<feature type="transmembrane region" description="Helical" evidence="9">
    <location>
        <begin position="443"/>
        <end position="464"/>
    </location>
</feature>
<feature type="transmembrane region" description="Helical" evidence="9">
    <location>
        <begin position="544"/>
        <end position="566"/>
    </location>
</feature>
<evidence type="ECO:0000256" key="7">
    <source>
        <dbReference type="ARBA" id="ARBA00022989"/>
    </source>
</evidence>
<dbReference type="OrthoDB" id="2190844at2759"/>
<feature type="transmembrane region" description="Helical" evidence="9">
    <location>
        <begin position="248"/>
        <end position="265"/>
    </location>
</feature>
<dbReference type="InterPro" id="IPR036259">
    <property type="entry name" value="MFS_trans_sf"/>
</dbReference>
<comment type="similarity">
    <text evidence="2 9">Belongs to the ADP/ATP translocase tlc family.</text>
</comment>
<feature type="transmembrane region" description="Helical" evidence="9">
    <location>
        <begin position="403"/>
        <end position="422"/>
    </location>
</feature>
<feature type="transmembrane region" description="Helical" evidence="9">
    <location>
        <begin position="603"/>
        <end position="625"/>
    </location>
</feature>
<reference evidence="11 12" key="1">
    <citation type="submission" date="2017-03" db="EMBL/GenBank/DDBJ databases">
        <title>WGS assembly of Porphyra umbilicalis.</title>
        <authorList>
            <person name="Brawley S.H."/>
            <person name="Blouin N.A."/>
            <person name="Ficko-Blean E."/>
            <person name="Wheeler G.L."/>
            <person name="Lohr M."/>
            <person name="Goodson H.V."/>
            <person name="Jenkins J.W."/>
            <person name="Blaby-Haas C.E."/>
            <person name="Helliwell K.E."/>
            <person name="Chan C."/>
            <person name="Marriage T."/>
            <person name="Bhattacharya D."/>
            <person name="Klein A.S."/>
            <person name="Badis Y."/>
            <person name="Brodie J."/>
            <person name="Cao Y."/>
            <person name="Collen J."/>
            <person name="Dittami S.M."/>
            <person name="Gachon C.M."/>
            <person name="Green B.R."/>
            <person name="Karpowicz S."/>
            <person name="Kim J.W."/>
            <person name="Kudahl U."/>
            <person name="Lin S."/>
            <person name="Michel G."/>
            <person name="Mittag M."/>
            <person name="Olson B.J."/>
            <person name="Pangilinan J."/>
            <person name="Peng Y."/>
            <person name="Qiu H."/>
            <person name="Shu S."/>
            <person name="Singer J.T."/>
            <person name="Smith A.G."/>
            <person name="Sprecher B.N."/>
            <person name="Wagner V."/>
            <person name="Wang W."/>
            <person name="Wang Z.-Y."/>
            <person name="Yan J."/>
            <person name="Yarish C."/>
            <person name="Zoeuner-Riek S."/>
            <person name="Zhuang Y."/>
            <person name="Zou Y."/>
            <person name="Lindquist E.A."/>
            <person name="Grimwood J."/>
            <person name="Barry K."/>
            <person name="Rokhsar D.S."/>
            <person name="Schmutz J."/>
            <person name="Stiller J.W."/>
            <person name="Grossman A.R."/>
            <person name="Prochnik S.E."/>
        </authorList>
    </citation>
    <scope>NUCLEOTIDE SEQUENCE [LARGE SCALE GENOMIC DNA]</scope>
    <source>
        <strain evidence="11">4086291</strain>
    </source>
</reference>
<name>A0A1X6NML6_PORUM</name>
<dbReference type="GO" id="GO:0016020">
    <property type="term" value="C:membrane"/>
    <property type="evidence" value="ECO:0007669"/>
    <property type="project" value="UniProtKB-SubCell"/>
</dbReference>
<keyword evidence="7 9" id="KW-1133">Transmembrane helix</keyword>
<evidence type="ECO:0000313" key="11">
    <source>
        <dbReference type="EMBL" id="OSX69864.1"/>
    </source>
</evidence>
<dbReference type="InterPro" id="IPR004667">
    <property type="entry name" value="ADP_ATP_car_bac_type"/>
</dbReference>
<evidence type="ECO:0000256" key="2">
    <source>
        <dbReference type="ARBA" id="ARBA00007127"/>
    </source>
</evidence>
<feature type="transmembrane region" description="Helical" evidence="9">
    <location>
        <begin position="572"/>
        <end position="596"/>
    </location>
</feature>
<sequence>MSSGRQRLPALHSRRPAPGVRWCDAPFCLPLTHPPPLPALPTPPRPPPADQCVASLTRRGRSPAPLPGEMVSPGGRPSAPAFVVSPAAGLTARRSAFTGATVAATSRTRVASVVDRRVRVTAAAAGPAAGAAGRVHVVQPAAGVSRVVGGDRSLTRSVEQAATVGTPALPLPGGGYGLSAVFMALAGAAALFNRKPKRAAAGEDGVVEPEVVTSMAASANGAAAGAPKRSLGDKLKDMIPTPQERKKLGPLALMFFVILFNYTILRDTKDVLVVTAAGAEVIPFLKTYCNLPGAVLFTILYSKLNNSLTREQVFYTCIVPFIIFFLAFGFIIYPNTAALHPIAWSAWAATKLPVSFAPLLAIVRNWTFALFYTLAELWGSVVVSVLFWGFANEVTTVEEAKKYYPLFGLGANVALVFSGQYVRYVSDIRAKLPPGVDGWAVSLKYLMAMIAAGGAVIMGCFYYMQRKIIPDPELFEPRKSKGQSKKKKTQMTLGESAKFLASSPYIRNMALLVIAYGSAINIVEVSFKSHLKTAFPDPNAYSAFMGNFSSVTGVVTLVMMLVGRWVFRHFGWGVAAAITPIVLGITGIGFFALTLFAGQAAPLIALAGTTPLMAAVFVGAAQVIMSKACKYSCFDPSKEMLYISLDETSRNEGKAAIDVIGNPLGKSGGSFVQQVLIFATGSLAASTPYLAVILVGIIGMWLVAAKSLDKQFSAFMRKETAAARDKMKGTKAADEGPAAAAGASS</sequence>
<evidence type="ECO:0000256" key="9">
    <source>
        <dbReference type="RuleBase" id="RU363121"/>
    </source>
</evidence>
<feature type="transmembrane region" description="Helical" evidence="9">
    <location>
        <begin position="271"/>
        <end position="301"/>
    </location>
</feature>
<evidence type="ECO:0000256" key="3">
    <source>
        <dbReference type="ARBA" id="ARBA00022448"/>
    </source>
</evidence>
<keyword evidence="12" id="KW-1185">Reference proteome</keyword>
<keyword evidence="6 9" id="KW-0067">ATP-binding</keyword>
<gene>
    <name evidence="11" type="ORF">BU14_1056s0004</name>
</gene>
<evidence type="ECO:0000256" key="1">
    <source>
        <dbReference type="ARBA" id="ARBA00004141"/>
    </source>
</evidence>
<evidence type="ECO:0000256" key="5">
    <source>
        <dbReference type="ARBA" id="ARBA00022741"/>
    </source>
</evidence>
<organism evidence="11 12">
    <name type="scientific">Porphyra umbilicalis</name>
    <name type="common">Purple laver</name>
    <name type="synonym">Red alga</name>
    <dbReference type="NCBI Taxonomy" id="2786"/>
    <lineage>
        <taxon>Eukaryota</taxon>
        <taxon>Rhodophyta</taxon>
        <taxon>Bangiophyceae</taxon>
        <taxon>Bangiales</taxon>
        <taxon>Bangiaceae</taxon>
        <taxon>Porphyra</taxon>
    </lineage>
</organism>
<evidence type="ECO:0000256" key="8">
    <source>
        <dbReference type="ARBA" id="ARBA00023136"/>
    </source>
</evidence>